<dbReference type="Proteomes" id="UP001235720">
    <property type="component" value="Unassembled WGS sequence"/>
</dbReference>
<reference evidence="3 4" key="1">
    <citation type="submission" date="2023-06" db="EMBL/GenBank/DDBJ databases">
        <authorList>
            <person name="Feng G."/>
            <person name="Li J."/>
            <person name="Zhu H."/>
        </authorList>
    </citation>
    <scope>NUCLEOTIDE SEQUENCE [LARGE SCALE GENOMIC DNA]</scope>
    <source>
        <strain evidence="3 4">RHCJP20</strain>
    </source>
</reference>
<dbReference type="RefSeq" id="WP_289470542.1">
    <property type="nucleotide sequence ID" value="NZ_JAUCMM010000007.1"/>
</dbReference>
<name>A0ABT7TH88_9MICO</name>
<evidence type="ECO:0000256" key="1">
    <source>
        <dbReference type="SAM" id="MobiDB-lite"/>
    </source>
</evidence>
<dbReference type="EMBL" id="JAUCMM010000007">
    <property type="protein sequence ID" value="MDM7888951.1"/>
    <property type="molecule type" value="Genomic_DNA"/>
</dbReference>
<dbReference type="Pfam" id="PF13472">
    <property type="entry name" value="Lipase_GDSL_2"/>
    <property type="match status" value="1"/>
</dbReference>
<protein>
    <submittedName>
        <fullName evidence="3">SGNH/GDSL hydrolase family protein</fullName>
    </submittedName>
</protein>
<dbReference type="InterPro" id="IPR013830">
    <property type="entry name" value="SGNH_hydro"/>
</dbReference>
<organism evidence="3 4">
    <name type="scientific">Curtobacterium subtropicum</name>
    <dbReference type="NCBI Taxonomy" id="3055138"/>
    <lineage>
        <taxon>Bacteria</taxon>
        <taxon>Bacillati</taxon>
        <taxon>Actinomycetota</taxon>
        <taxon>Actinomycetes</taxon>
        <taxon>Micrococcales</taxon>
        <taxon>Microbacteriaceae</taxon>
        <taxon>Curtobacterium</taxon>
    </lineage>
</organism>
<sequence>MTPTTRPSPLTPAGDGSPAPRRRPRGRAVVATALAALTALALVGCSEDSSVAAAPSPSATGRAWDHAPGERIVVIGDSVSGGHGLTPEQAWPALLARTERWQLTNLSCDGAGVVAEGDQDECASAYPGLVKRAVDLRPRVVFVQASSNDLGEDDAQVTSATDQLVALVHRDLPEARVVGLSAVWNEQAPPAQLATISHALHRAVRRDGGTYVDVGQPLSGHPEWMQSDDVHPTARGQRALEAGVIAAFARDHVRF</sequence>
<evidence type="ECO:0000313" key="4">
    <source>
        <dbReference type="Proteomes" id="UP001235720"/>
    </source>
</evidence>
<proteinExistence type="predicted"/>
<dbReference type="InterPro" id="IPR036514">
    <property type="entry name" value="SGNH_hydro_sf"/>
</dbReference>
<keyword evidence="4" id="KW-1185">Reference proteome</keyword>
<dbReference type="Gene3D" id="3.40.50.1110">
    <property type="entry name" value="SGNH hydrolase"/>
    <property type="match status" value="1"/>
</dbReference>
<accession>A0ABT7TH88</accession>
<dbReference type="GO" id="GO:0016787">
    <property type="term" value="F:hydrolase activity"/>
    <property type="evidence" value="ECO:0007669"/>
    <property type="project" value="UniProtKB-KW"/>
</dbReference>
<gene>
    <name evidence="3" type="ORF">QUG98_10840</name>
</gene>
<evidence type="ECO:0000259" key="2">
    <source>
        <dbReference type="Pfam" id="PF13472"/>
    </source>
</evidence>
<keyword evidence="3" id="KW-0378">Hydrolase</keyword>
<comment type="caution">
    <text evidence="3">The sequence shown here is derived from an EMBL/GenBank/DDBJ whole genome shotgun (WGS) entry which is preliminary data.</text>
</comment>
<evidence type="ECO:0000313" key="3">
    <source>
        <dbReference type="EMBL" id="MDM7888951.1"/>
    </source>
</evidence>
<feature type="region of interest" description="Disordered" evidence="1">
    <location>
        <begin position="1"/>
        <end position="25"/>
    </location>
</feature>
<dbReference type="SUPFAM" id="SSF52266">
    <property type="entry name" value="SGNH hydrolase"/>
    <property type="match status" value="1"/>
</dbReference>
<dbReference type="CDD" id="cd00229">
    <property type="entry name" value="SGNH_hydrolase"/>
    <property type="match status" value="1"/>
</dbReference>
<feature type="domain" description="SGNH hydrolase-type esterase" evidence="2">
    <location>
        <begin position="74"/>
        <end position="239"/>
    </location>
</feature>